<gene>
    <name evidence="1" type="ORF">RJT34_18297</name>
</gene>
<sequence>MDSLTKNDVLGRHINVVHDHEVILDDNYGLARDVTNTQLNGLSNVMVVGLNCHNVQPVDQNENHGRPLHEHGPMGHMFQSQMVVNVQHVDQSQMGMDQMAIVLKFNFDWVASPASSTVGGLLCVWDKTSF</sequence>
<keyword evidence="2" id="KW-1185">Reference proteome</keyword>
<protein>
    <submittedName>
        <fullName evidence="1">Uncharacterized protein</fullName>
    </submittedName>
</protein>
<dbReference type="EMBL" id="JAYKXN010000004">
    <property type="protein sequence ID" value="KAK7295390.1"/>
    <property type="molecule type" value="Genomic_DNA"/>
</dbReference>
<dbReference type="AlphaFoldDB" id="A0AAN9JAJ0"/>
<name>A0AAN9JAJ0_CLITE</name>
<proteinExistence type="predicted"/>
<accession>A0AAN9JAJ0</accession>
<reference evidence="1 2" key="1">
    <citation type="submission" date="2024-01" db="EMBL/GenBank/DDBJ databases">
        <title>The genomes of 5 underutilized Papilionoideae crops provide insights into root nodulation and disease resistance.</title>
        <authorList>
            <person name="Yuan L."/>
        </authorList>
    </citation>
    <scope>NUCLEOTIDE SEQUENCE [LARGE SCALE GENOMIC DNA]</scope>
    <source>
        <strain evidence="1">LY-2023</strain>
        <tissue evidence="1">Leaf</tissue>
    </source>
</reference>
<comment type="caution">
    <text evidence="1">The sequence shown here is derived from an EMBL/GenBank/DDBJ whole genome shotgun (WGS) entry which is preliminary data.</text>
</comment>
<dbReference type="Proteomes" id="UP001359559">
    <property type="component" value="Unassembled WGS sequence"/>
</dbReference>
<organism evidence="1 2">
    <name type="scientific">Clitoria ternatea</name>
    <name type="common">Butterfly pea</name>
    <dbReference type="NCBI Taxonomy" id="43366"/>
    <lineage>
        <taxon>Eukaryota</taxon>
        <taxon>Viridiplantae</taxon>
        <taxon>Streptophyta</taxon>
        <taxon>Embryophyta</taxon>
        <taxon>Tracheophyta</taxon>
        <taxon>Spermatophyta</taxon>
        <taxon>Magnoliopsida</taxon>
        <taxon>eudicotyledons</taxon>
        <taxon>Gunneridae</taxon>
        <taxon>Pentapetalae</taxon>
        <taxon>rosids</taxon>
        <taxon>fabids</taxon>
        <taxon>Fabales</taxon>
        <taxon>Fabaceae</taxon>
        <taxon>Papilionoideae</taxon>
        <taxon>50 kb inversion clade</taxon>
        <taxon>NPAAA clade</taxon>
        <taxon>indigoferoid/millettioid clade</taxon>
        <taxon>Phaseoleae</taxon>
        <taxon>Clitoria</taxon>
    </lineage>
</organism>
<evidence type="ECO:0000313" key="2">
    <source>
        <dbReference type="Proteomes" id="UP001359559"/>
    </source>
</evidence>
<evidence type="ECO:0000313" key="1">
    <source>
        <dbReference type="EMBL" id="KAK7295390.1"/>
    </source>
</evidence>